<feature type="compositionally biased region" description="Low complexity" evidence="1">
    <location>
        <begin position="403"/>
        <end position="412"/>
    </location>
</feature>
<dbReference type="EMBL" id="KV919308">
    <property type="protein sequence ID" value="OSX70127.1"/>
    <property type="molecule type" value="Genomic_DNA"/>
</dbReference>
<feature type="compositionally biased region" description="Basic and acidic residues" evidence="1">
    <location>
        <begin position="378"/>
        <end position="389"/>
    </location>
</feature>
<feature type="compositionally biased region" description="Basic residues" evidence="1">
    <location>
        <begin position="36"/>
        <end position="49"/>
    </location>
</feature>
<feature type="region of interest" description="Disordered" evidence="1">
    <location>
        <begin position="26"/>
        <end position="438"/>
    </location>
</feature>
<accession>A0A1X6NNG1</accession>
<name>A0A1X6NNG1_PORUM</name>
<reference evidence="2 3" key="1">
    <citation type="submission" date="2017-03" db="EMBL/GenBank/DDBJ databases">
        <title>WGS assembly of Porphyra umbilicalis.</title>
        <authorList>
            <person name="Brawley S.H."/>
            <person name="Blouin N.A."/>
            <person name="Ficko-Blean E."/>
            <person name="Wheeler G.L."/>
            <person name="Lohr M."/>
            <person name="Goodson H.V."/>
            <person name="Jenkins J.W."/>
            <person name="Blaby-Haas C.E."/>
            <person name="Helliwell K.E."/>
            <person name="Chan C."/>
            <person name="Marriage T."/>
            <person name="Bhattacharya D."/>
            <person name="Klein A.S."/>
            <person name="Badis Y."/>
            <person name="Brodie J."/>
            <person name="Cao Y."/>
            <person name="Collen J."/>
            <person name="Dittami S.M."/>
            <person name="Gachon C.M."/>
            <person name="Green B.R."/>
            <person name="Karpowicz S."/>
            <person name="Kim J.W."/>
            <person name="Kudahl U."/>
            <person name="Lin S."/>
            <person name="Michel G."/>
            <person name="Mittag M."/>
            <person name="Olson B.J."/>
            <person name="Pangilinan J."/>
            <person name="Peng Y."/>
            <person name="Qiu H."/>
            <person name="Shu S."/>
            <person name="Singer J.T."/>
            <person name="Smith A.G."/>
            <person name="Sprecher B.N."/>
            <person name="Wagner V."/>
            <person name="Wang W."/>
            <person name="Wang Z.-Y."/>
            <person name="Yan J."/>
            <person name="Yarish C."/>
            <person name="Zoeuner-Riek S."/>
            <person name="Zhuang Y."/>
            <person name="Zou Y."/>
            <person name="Lindquist E.A."/>
            <person name="Grimwood J."/>
            <person name="Barry K."/>
            <person name="Rokhsar D.S."/>
            <person name="Schmutz J."/>
            <person name="Stiller J.W."/>
            <person name="Grossman A.R."/>
            <person name="Prochnik S.E."/>
        </authorList>
    </citation>
    <scope>NUCLEOTIDE SEQUENCE [LARGE SCALE GENOMIC DNA]</scope>
    <source>
        <strain evidence="2">4086291</strain>
    </source>
</reference>
<sequence length="438" mass="46139">MLFPRGPPPLVLYGTGWRNVVAFGVPPPAPTCRPSARNRHPPPRRRSHPPARPPARPPPATAGVRRVAEAAGRWPPLPLPAGARPRPPAAEGACPPRARSRLARGRARAAGGRPRRCTPDHGRPAGTDGTTRNGRPRGRRRAATATAGGGTPRLPAAASVGRGNGTRGHARRRPAAASTWPRRRAGGQGARRQERFELPVNENRGSTPVGPPSGRRGRTAAAGLQRKPRHAVARGWRVDGHAAPAARGRTQGRRAATGGADRHPAASAATAAGERRRGDGEPTPSGRLALSPTQRRTRSTPARRASAPPSEKGGGVRRAKTRPSLTPGMGHWHKNRRHRPRRLPPPTAGAPTASARRPTRGDARTGCVQTGGHWRGRAVVERAASERRPTAAGRPAGRPPPHGAAAAAAASPPRRRRRRARTPPARAAAACPSRRDGV</sequence>
<evidence type="ECO:0000313" key="2">
    <source>
        <dbReference type="EMBL" id="OSX70127.1"/>
    </source>
</evidence>
<protein>
    <submittedName>
        <fullName evidence="2">Uncharacterized protein</fullName>
    </submittedName>
</protein>
<feature type="compositionally biased region" description="Low complexity" evidence="1">
    <location>
        <begin position="422"/>
        <end position="432"/>
    </location>
</feature>
<feature type="compositionally biased region" description="Low complexity" evidence="1">
    <location>
        <begin position="61"/>
        <end position="97"/>
    </location>
</feature>
<dbReference type="AlphaFoldDB" id="A0A1X6NNG1"/>
<feature type="compositionally biased region" description="Low complexity" evidence="1">
    <location>
        <begin position="291"/>
        <end position="310"/>
    </location>
</feature>
<evidence type="ECO:0000313" key="3">
    <source>
        <dbReference type="Proteomes" id="UP000218209"/>
    </source>
</evidence>
<gene>
    <name evidence="2" type="ORF">BU14_0891s0002</name>
</gene>
<feature type="compositionally biased region" description="Basic residues" evidence="1">
    <location>
        <begin position="98"/>
        <end position="107"/>
    </location>
</feature>
<organism evidence="2 3">
    <name type="scientific">Porphyra umbilicalis</name>
    <name type="common">Purple laver</name>
    <name type="synonym">Red alga</name>
    <dbReference type="NCBI Taxonomy" id="2786"/>
    <lineage>
        <taxon>Eukaryota</taxon>
        <taxon>Rhodophyta</taxon>
        <taxon>Bangiophyceae</taxon>
        <taxon>Bangiales</taxon>
        <taxon>Bangiaceae</taxon>
        <taxon>Porphyra</taxon>
    </lineage>
</organism>
<evidence type="ECO:0000256" key="1">
    <source>
        <dbReference type="SAM" id="MobiDB-lite"/>
    </source>
</evidence>
<proteinExistence type="predicted"/>
<feature type="compositionally biased region" description="Pro residues" evidence="1">
    <location>
        <begin position="50"/>
        <end position="60"/>
    </location>
</feature>
<feature type="compositionally biased region" description="Low complexity" evidence="1">
    <location>
        <begin position="242"/>
        <end position="272"/>
    </location>
</feature>
<dbReference type="Proteomes" id="UP000218209">
    <property type="component" value="Unassembled WGS sequence"/>
</dbReference>
<keyword evidence="3" id="KW-1185">Reference proteome</keyword>
<feature type="compositionally biased region" description="Basic residues" evidence="1">
    <location>
        <begin position="331"/>
        <end position="342"/>
    </location>
</feature>